<accession>A0ABW0P257</accession>
<evidence type="ECO:0000313" key="1">
    <source>
        <dbReference type="EMBL" id="MFC5505802.1"/>
    </source>
</evidence>
<organism evidence="1 2">
    <name type="scientific">Bosea massiliensis</name>
    <dbReference type="NCBI Taxonomy" id="151419"/>
    <lineage>
        <taxon>Bacteria</taxon>
        <taxon>Pseudomonadati</taxon>
        <taxon>Pseudomonadota</taxon>
        <taxon>Alphaproteobacteria</taxon>
        <taxon>Hyphomicrobiales</taxon>
        <taxon>Boseaceae</taxon>
        <taxon>Bosea</taxon>
    </lineage>
</organism>
<evidence type="ECO:0000313" key="2">
    <source>
        <dbReference type="Proteomes" id="UP001596060"/>
    </source>
</evidence>
<comment type="caution">
    <text evidence="1">The sequence shown here is derived from an EMBL/GenBank/DDBJ whole genome shotgun (WGS) entry which is preliminary data.</text>
</comment>
<dbReference type="RefSeq" id="WP_066726281.1">
    <property type="nucleotide sequence ID" value="NZ_JBHSLU010000022.1"/>
</dbReference>
<protein>
    <submittedName>
        <fullName evidence="1">Uncharacterized protein</fullName>
    </submittedName>
</protein>
<gene>
    <name evidence="1" type="ORF">ACFPN9_11070</name>
</gene>
<name>A0ABW0P257_9HYPH</name>
<keyword evidence="2" id="KW-1185">Reference proteome</keyword>
<dbReference type="Proteomes" id="UP001596060">
    <property type="component" value="Unassembled WGS sequence"/>
</dbReference>
<proteinExistence type="predicted"/>
<sequence>MTEVTDSQIDEAILSELGPRSLKTARIVVRVGELFNEADQAFLDRVEARIGVLIEAGRVRLFGRLADWRCSELALMPPDA</sequence>
<reference evidence="2" key="1">
    <citation type="journal article" date="2019" name="Int. J. Syst. Evol. Microbiol.">
        <title>The Global Catalogue of Microorganisms (GCM) 10K type strain sequencing project: providing services to taxonomists for standard genome sequencing and annotation.</title>
        <authorList>
            <consortium name="The Broad Institute Genomics Platform"/>
            <consortium name="The Broad Institute Genome Sequencing Center for Infectious Disease"/>
            <person name="Wu L."/>
            <person name="Ma J."/>
        </authorList>
    </citation>
    <scope>NUCLEOTIDE SEQUENCE [LARGE SCALE GENOMIC DNA]</scope>
    <source>
        <strain evidence="2">CCUG 43117</strain>
    </source>
</reference>
<dbReference type="EMBL" id="JBHSLU010000022">
    <property type="protein sequence ID" value="MFC5505802.1"/>
    <property type="molecule type" value="Genomic_DNA"/>
</dbReference>